<feature type="transmembrane region" description="Helical" evidence="1">
    <location>
        <begin position="31"/>
        <end position="51"/>
    </location>
</feature>
<dbReference type="EMBL" id="VFIP01000002">
    <property type="protein sequence ID" value="TWS00538.1"/>
    <property type="molecule type" value="Genomic_DNA"/>
</dbReference>
<organism evidence="2 3">
    <name type="scientific">Pseudomonas saxonica</name>
    <dbReference type="NCBI Taxonomy" id="2600598"/>
    <lineage>
        <taxon>Bacteria</taxon>
        <taxon>Pseudomonadati</taxon>
        <taxon>Pseudomonadota</taxon>
        <taxon>Gammaproteobacteria</taxon>
        <taxon>Pseudomonadales</taxon>
        <taxon>Pseudomonadaceae</taxon>
        <taxon>Pseudomonas</taxon>
    </lineage>
</organism>
<dbReference type="PANTHER" id="PTHR39555">
    <property type="entry name" value="FIMBRIAL ASSEMBLY PROTEIN PILO-LIKE PROTEIN-RELATED"/>
    <property type="match status" value="1"/>
</dbReference>
<keyword evidence="1" id="KW-0472">Membrane</keyword>
<dbReference type="RefSeq" id="WP_146424780.1">
    <property type="nucleotide sequence ID" value="NZ_VFIP01000002.1"/>
</dbReference>
<name>A0A5C5Q517_9PSED</name>
<accession>A0A5C5Q517</accession>
<keyword evidence="1" id="KW-1133">Transmembrane helix</keyword>
<dbReference type="GO" id="GO:0043683">
    <property type="term" value="P:type IV pilus assembly"/>
    <property type="evidence" value="ECO:0007669"/>
    <property type="project" value="InterPro"/>
</dbReference>
<comment type="caution">
    <text evidence="2">The sequence shown here is derived from an EMBL/GenBank/DDBJ whole genome shotgun (WGS) entry which is preliminary data.</text>
</comment>
<gene>
    <name evidence="2" type="ORF">FJD37_01930</name>
</gene>
<reference evidence="2 3" key="1">
    <citation type="submission" date="2019-06" db="EMBL/GenBank/DDBJ databases">
        <title>Pseudomonas bimorpha sp. nov. isolated from bovine raw milk and skim milk concentrate.</title>
        <authorList>
            <person name="Hofmann K."/>
            <person name="Huptas C."/>
            <person name="Doll E."/>
            <person name="Scherer S."/>
            <person name="Wenning M."/>
        </authorList>
    </citation>
    <scope>NUCLEOTIDE SEQUENCE [LARGE SCALE GENOMIC DNA]</scope>
    <source>
        <strain evidence="2 3">DSM 108990</strain>
    </source>
</reference>
<evidence type="ECO:0000313" key="3">
    <source>
        <dbReference type="Proteomes" id="UP000317901"/>
    </source>
</evidence>
<dbReference type="InterPro" id="IPR007445">
    <property type="entry name" value="PilO"/>
</dbReference>
<evidence type="ECO:0000313" key="2">
    <source>
        <dbReference type="EMBL" id="TWS00538.1"/>
    </source>
</evidence>
<dbReference type="AlphaFoldDB" id="A0A5C5Q517"/>
<evidence type="ECO:0000256" key="1">
    <source>
        <dbReference type="SAM" id="Phobius"/>
    </source>
</evidence>
<dbReference type="OrthoDB" id="9802133at2"/>
<dbReference type="Pfam" id="PF04350">
    <property type="entry name" value="PilO"/>
    <property type="match status" value="1"/>
</dbReference>
<dbReference type="InterPro" id="IPR014717">
    <property type="entry name" value="Transl_elong_EF1B/ribsomal_bS6"/>
</dbReference>
<protein>
    <submittedName>
        <fullName evidence="2">Pilus assembly protein PilO</fullName>
    </submittedName>
</protein>
<dbReference type="Proteomes" id="UP000317901">
    <property type="component" value="Unassembled WGS sequence"/>
</dbReference>
<proteinExistence type="predicted"/>
<dbReference type="GO" id="GO:0043107">
    <property type="term" value="P:type IV pilus-dependent motility"/>
    <property type="evidence" value="ECO:0007669"/>
    <property type="project" value="InterPro"/>
</dbReference>
<keyword evidence="1" id="KW-0812">Transmembrane</keyword>
<sequence length="206" mass="22994">MASHWLDRLRSVELQDLGLRNAGAWSPRHKVLVAMAWVSVLLGLGYWLLLAGSMARLELQREAEVAMKTEFEAKARRLPALASYRLHVQALEEAYQALMTLLPRQAEVPGLLDDLSRMGLASGLVIEQIQWSPPVRHKLYIEQPLQLSLVGRYHDVGLFLSTLSSLPRIVTSHDFALVPLNSSGDGRLRMTLLAKTYHAHTSGLTP</sequence>
<dbReference type="Gene3D" id="3.30.70.60">
    <property type="match status" value="1"/>
</dbReference>
<dbReference type="PANTHER" id="PTHR39555:SF1">
    <property type="entry name" value="TYPE IV PILUS INNER MEMBRANE COMPONENT PILO"/>
    <property type="match status" value="1"/>
</dbReference>
<dbReference type="PIRSF" id="PIRSF016482">
    <property type="entry name" value="PilO"/>
    <property type="match status" value="1"/>
</dbReference>